<name>A0A0E9PI81_ANGAN</name>
<accession>A0A0E9PI81</accession>
<dbReference type="EMBL" id="GBXM01105019">
    <property type="protein sequence ID" value="JAH03558.1"/>
    <property type="molecule type" value="Transcribed_RNA"/>
</dbReference>
<dbReference type="AlphaFoldDB" id="A0A0E9PI81"/>
<organism evidence="1">
    <name type="scientific">Anguilla anguilla</name>
    <name type="common">European freshwater eel</name>
    <name type="synonym">Muraena anguilla</name>
    <dbReference type="NCBI Taxonomy" id="7936"/>
    <lineage>
        <taxon>Eukaryota</taxon>
        <taxon>Metazoa</taxon>
        <taxon>Chordata</taxon>
        <taxon>Craniata</taxon>
        <taxon>Vertebrata</taxon>
        <taxon>Euteleostomi</taxon>
        <taxon>Actinopterygii</taxon>
        <taxon>Neopterygii</taxon>
        <taxon>Teleostei</taxon>
        <taxon>Anguilliformes</taxon>
        <taxon>Anguillidae</taxon>
        <taxon>Anguilla</taxon>
    </lineage>
</organism>
<sequence length="61" mass="6840">MYPGCMPCLLNNSIKNVCLLIPRHSSVNSIEITALCFTTQENPSQIHQLTFLICPNVLLHD</sequence>
<protein>
    <submittedName>
        <fullName evidence="1">Uncharacterized protein</fullName>
    </submittedName>
</protein>
<evidence type="ECO:0000313" key="1">
    <source>
        <dbReference type="EMBL" id="JAH03558.1"/>
    </source>
</evidence>
<reference evidence="1" key="1">
    <citation type="submission" date="2014-11" db="EMBL/GenBank/DDBJ databases">
        <authorList>
            <person name="Amaro Gonzalez C."/>
        </authorList>
    </citation>
    <scope>NUCLEOTIDE SEQUENCE</scope>
</reference>
<proteinExistence type="predicted"/>
<reference evidence="1" key="2">
    <citation type="journal article" date="2015" name="Fish Shellfish Immunol.">
        <title>Early steps in the European eel (Anguilla anguilla)-Vibrio vulnificus interaction in the gills: Role of the RtxA13 toxin.</title>
        <authorList>
            <person name="Callol A."/>
            <person name="Pajuelo D."/>
            <person name="Ebbesson L."/>
            <person name="Teles M."/>
            <person name="MacKenzie S."/>
            <person name="Amaro C."/>
        </authorList>
    </citation>
    <scope>NUCLEOTIDE SEQUENCE</scope>
</reference>